<sequence>MINVSEKLLEVKRERELNYISLIELIELLKSTSPTATYPEIAAFLNISFAKCNPNNANEDLWGQEAFDEWFSKNGIAIFELPDSLAESPISLYWRELFEALNEGEEGQYYFERDLFLPDFENTAKDLFDEKYHNIVMERRRVDELLSIDTYSLKKAEIEKELYSDKQTLLAMAMTKTDEFVQNTDINKSPVGLAESVFYESQIENKDNYIKELEARIEQLQQNKNQLNQTIANQDNRISQAQRDLFSLLVMKCYPDFQSRNSLFEAINADLKEKGIRQADIKYPTFDRLTDEKLRINNNSPFPPKQK</sequence>
<evidence type="ECO:0000313" key="2">
    <source>
        <dbReference type="EMBL" id="MEE6042789.1"/>
    </source>
</evidence>
<feature type="coiled-coil region" evidence="1">
    <location>
        <begin position="203"/>
        <end position="244"/>
    </location>
</feature>
<protein>
    <submittedName>
        <fullName evidence="2">Uncharacterized protein</fullName>
    </submittedName>
</protein>
<dbReference type="RefSeq" id="WP_222593693.1">
    <property type="nucleotide sequence ID" value="NZ_CP081939.1"/>
</dbReference>
<organism evidence="2 3">
    <name type="scientific">Avibacterium paragallinarum</name>
    <name type="common">Haemophilus gallinarum</name>
    <dbReference type="NCBI Taxonomy" id="728"/>
    <lineage>
        <taxon>Bacteria</taxon>
        <taxon>Pseudomonadati</taxon>
        <taxon>Pseudomonadota</taxon>
        <taxon>Gammaproteobacteria</taxon>
        <taxon>Pasteurellales</taxon>
        <taxon>Pasteurellaceae</taxon>
        <taxon>Avibacterium</taxon>
    </lineage>
</organism>
<keyword evidence="1" id="KW-0175">Coiled coil</keyword>
<evidence type="ECO:0000256" key="1">
    <source>
        <dbReference type="SAM" id="Coils"/>
    </source>
</evidence>
<accession>A0ABU7QLQ4</accession>
<gene>
    <name evidence="2" type="ORF">M5S13_13085</name>
</gene>
<comment type="caution">
    <text evidence="2">The sequence shown here is derived from an EMBL/GenBank/DDBJ whole genome shotgun (WGS) entry which is preliminary data.</text>
</comment>
<dbReference type="EMBL" id="JAMDKF010000064">
    <property type="protein sequence ID" value="MEE6042789.1"/>
    <property type="molecule type" value="Genomic_DNA"/>
</dbReference>
<keyword evidence="3" id="KW-1185">Reference proteome</keyword>
<proteinExistence type="predicted"/>
<evidence type="ECO:0000313" key="3">
    <source>
        <dbReference type="Proteomes" id="UP001347884"/>
    </source>
</evidence>
<name>A0ABU7QLQ4_AVIPA</name>
<reference evidence="2 3" key="1">
    <citation type="journal article" date="2022" name="Front. Microbiol.">
        <title>Commensal bacteria contribute to the growth of multidrug-resistant Avibacterium paragallinarum in chickens.</title>
        <authorList>
            <person name="Zhu J."/>
            <person name="Chen Y."/>
            <person name="Wu Y."/>
            <person name="Wang Y."/>
            <person name="Zhu K."/>
        </authorList>
    </citation>
    <scope>NUCLEOTIDE SEQUENCE [LARGE SCALE GENOMIC DNA]</scope>
    <source>
        <strain evidence="2 3">AV25</strain>
    </source>
</reference>
<dbReference type="Proteomes" id="UP001347884">
    <property type="component" value="Unassembled WGS sequence"/>
</dbReference>